<proteinExistence type="predicted"/>
<dbReference type="EMBL" id="GGEC01006608">
    <property type="protein sequence ID" value="MBW87091.1"/>
    <property type="molecule type" value="Transcribed_RNA"/>
</dbReference>
<name>A0A2P2J0W7_RHIMU</name>
<protein>
    <submittedName>
        <fullName evidence="1">Uncharacterized protein</fullName>
    </submittedName>
</protein>
<sequence length="13" mass="1620">MRFKTSWGIWGNH</sequence>
<evidence type="ECO:0000313" key="1">
    <source>
        <dbReference type="EMBL" id="MBW87091.1"/>
    </source>
</evidence>
<accession>A0A2P2J0W7</accession>
<reference evidence="1" key="1">
    <citation type="submission" date="2018-02" db="EMBL/GenBank/DDBJ databases">
        <title>Rhizophora mucronata_Transcriptome.</title>
        <authorList>
            <person name="Meera S.P."/>
            <person name="Sreeshan A."/>
            <person name="Augustine A."/>
        </authorList>
    </citation>
    <scope>NUCLEOTIDE SEQUENCE</scope>
    <source>
        <tissue evidence="1">Leaf</tissue>
    </source>
</reference>
<organism evidence="1">
    <name type="scientific">Rhizophora mucronata</name>
    <name type="common">Asiatic mangrove</name>
    <dbReference type="NCBI Taxonomy" id="61149"/>
    <lineage>
        <taxon>Eukaryota</taxon>
        <taxon>Viridiplantae</taxon>
        <taxon>Streptophyta</taxon>
        <taxon>Embryophyta</taxon>
        <taxon>Tracheophyta</taxon>
        <taxon>Spermatophyta</taxon>
        <taxon>Magnoliopsida</taxon>
        <taxon>eudicotyledons</taxon>
        <taxon>Gunneridae</taxon>
        <taxon>Pentapetalae</taxon>
        <taxon>rosids</taxon>
        <taxon>fabids</taxon>
        <taxon>Malpighiales</taxon>
        <taxon>Rhizophoraceae</taxon>
        <taxon>Rhizophora</taxon>
    </lineage>
</organism>